<organism evidence="4 5">
    <name type="scientific">Streptomyces inhibens</name>
    <dbReference type="NCBI Taxonomy" id="2293571"/>
    <lineage>
        <taxon>Bacteria</taxon>
        <taxon>Bacillati</taxon>
        <taxon>Actinomycetota</taxon>
        <taxon>Actinomycetes</taxon>
        <taxon>Kitasatosporales</taxon>
        <taxon>Streptomycetaceae</taxon>
        <taxon>Streptomyces</taxon>
    </lineage>
</organism>
<dbReference type="Gene3D" id="3.40.33.10">
    <property type="entry name" value="CAP"/>
    <property type="match status" value="1"/>
</dbReference>
<feature type="compositionally biased region" description="Low complexity" evidence="1">
    <location>
        <begin position="158"/>
        <end position="177"/>
    </location>
</feature>
<dbReference type="PANTHER" id="PTHR31157:SF1">
    <property type="entry name" value="SCP DOMAIN-CONTAINING PROTEIN"/>
    <property type="match status" value="1"/>
</dbReference>
<keyword evidence="2" id="KW-0472">Membrane</keyword>
<accession>A0A371Q0M9</accession>
<dbReference type="SUPFAM" id="SSF55797">
    <property type="entry name" value="PR-1-like"/>
    <property type="match status" value="1"/>
</dbReference>
<keyword evidence="2" id="KW-1133">Transmembrane helix</keyword>
<proteinExistence type="predicted"/>
<dbReference type="AlphaFoldDB" id="A0A371Q0M9"/>
<evidence type="ECO:0000256" key="2">
    <source>
        <dbReference type="SAM" id="Phobius"/>
    </source>
</evidence>
<evidence type="ECO:0000313" key="5">
    <source>
        <dbReference type="Proteomes" id="UP000262477"/>
    </source>
</evidence>
<keyword evidence="5" id="KW-1185">Reference proteome</keyword>
<dbReference type="CDD" id="cd05379">
    <property type="entry name" value="CAP_bacterial"/>
    <property type="match status" value="1"/>
</dbReference>
<dbReference type="OrthoDB" id="68195at2"/>
<dbReference type="RefSeq" id="WP_128509091.1">
    <property type="nucleotide sequence ID" value="NZ_QUAC01000182.1"/>
</dbReference>
<feature type="compositionally biased region" description="Polar residues" evidence="1">
    <location>
        <begin position="178"/>
        <end position="188"/>
    </location>
</feature>
<evidence type="ECO:0000256" key="1">
    <source>
        <dbReference type="SAM" id="MobiDB-lite"/>
    </source>
</evidence>
<reference evidence="4 5" key="1">
    <citation type="submission" date="2018-08" db="EMBL/GenBank/DDBJ databases">
        <title>Streptomyces NEAU-D10 sp. nov., a novel Actinomycete isolated from soil.</title>
        <authorList>
            <person name="Jin L."/>
        </authorList>
    </citation>
    <scope>NUCLEOTIDE SEQUENCE [LARGE SCALE GENOMIC DNA]</scope>
    <source>
        <strain evidence="4 5">NEAU-D10</strain>
    </source>
</reference>
<protein>
    <submittedName>
        <fullName evidence="4">CAP domain-containing protein</fullName>
    </submittedName>
</protein>
<dbReference type="EMBL" id="QUAC01000182">
    <property type="protein sequence ID" value="REK88171.1"/>
    <property type="molecule type" value="Genomic_DNA"/>
</dbReference>
<evidence type="ECO:0000259" key="3">
    <source>
        <dbReference type="Pfam" id="PF00188"/>
    </source>
</evidence>
<sequence>MGRHRRSAPHTPEAPGAGHVDAPTATLPDGPVRHRAPRAPRARGMAPVRTGLLGASAAMAMGAVAVASGLIPGSGQFDGGTSGGDRVRADALPEATAPMGSLSEAPSDRTTAPASRGGTRPTAAPDTGRPSSAATPSTSPSPRRPSKSPTEASGSQRTATPTDTPSSAAPRRSATPSKTPDAQSSAEAQVLSLVNQERAQAGCSPVTADKELAGLAQQFSDDMARRGFFDHTDPDGNTPWDRARAQGITDLGGENIARGQANAQSVMDSWMNSPGHRANILNCEYKTLGVGAHFGPGGPWWTQDFGF</sequence>
<keyword evidence="2" id="KW-0812">Transmembrane</keyword>
<dbReference type="InterPro" id="IPR014044">
    <property type="entry name" value="CAP_dom"/>
</dbReference>
<dbReference type="InterPro" id="IPR035940">
    <property type="entry name" value="CAP_sf"/>
</dbReference>
<feature type="domain" description="SCP" evidence="3">
    <location>
        <begin position="191"/>
        <end position="305"/>
    </location>
</feature>
<evidence type="ECO:0000313" key="4">
    <source>
        <dbReference type="EMBL" id="REK88171.1"/>
    </source>
</evidence>
<feature type="transmembrane region" description="Helical" evidence="2">
    <location>
        <begin position="51"/>
        <end position="71"/>
    </location>
</feature>
<feature type="region of interest" description="Disordered" evidence="1">
    <location>
        <begin position="1"/>
        <end position="45"/>
    </location>
</feature>
<name>A0A371Q0M9_STRIH</name>
<dbReference type="PANTHER" id="PTHR31157">
    <property type="entry name" value="SCP DOMAIN-CONTAINING PROTEIN"/>
    <property type="match status" value="1"/>
</dbReference>
<gene>
    <name evidence="4" type="ORF">DY245_22805</name>
</gene>
<feature type="region of interest" description="Disordered" evidence="1">
    <location>
        <begin position="97"/>
        <end position="188"/>
    </location>
</feature>
<dbReference type="Pfam" id="PF00188">
    <property type="entry name" value="CAP"/>
    <property type="match status" value="1"/>
</dbReference>
<dbReference type="Proteomes" id="UP000262477">
    <property type="component" value="Unassembled WGS sequence"/>
</dbReference>
<comment type="caution">
    <text evidence="4">The sequence shown here is derived from an EMBL/GenBank/DDBJ whole genome shotgun (WGS) entry which is preliminary data.</text>
</comment>
<feature type="compositionally biased region" description="Low complexity" evidence="1">
    <location>
        <begin position="129"/>
        <end position="141"/>
    </location>
</feature>